<evidence type="ECO:0000256" key="1">
    <source>
        <dbReference type="SAM" id="Phobius"/>
    </source>
</evidence>
<keyword evidence="1" id="KW-0472">Membrane</keyword>
<keyword evidence="1" id="KW-0812">Transmembrane</keyword>
<reference evidence="2 3" key="1">
    <citation type="journal article" date="2016" name="Nat. Commun.">
        <title>Thousands of microbial genomes shed light on interconnected biogeochemical processes in an aquifer system.</title>
        <authorList>
            <person name="Anantharaman K."/>
            <person name="Brown C.T."/>
            <person name="Hug L.A."/>
            <person name="Sharon I."/>
            <person name="Castelle C.J."/>
            <person name="Probst A.J."/>
            <person name="Thomas B.C."/>
            <person name="Singh A."/>
            <person name="Wilkins M.J."/>
            <person name="Karaoz U."/>
            <person name="Brodie E.L."/>
            <person name="Williams K.H."/>
            <person name="Hubbard S.S."/>
            <person name="Banfield J.F."/>
        </authorList>
    </citation>
    <scope>NUCLEOTIDE SEQUENCE [LARGE SCALE GENOMIC DNA]</scope>
    <source>
        <strain evidence="3">RBG_16_55_9</strain>
    </source>
</reference>
<dbReference type="Proteomes" id="UP000179157">
    <property type="component" value="Unassembled WGS sequence"/>
</dbReference>
<feature type="transmembrane region" description="Helical" evidence="1">
    <location>
        <begin position="92"/>
        <end position="111"/>
    </location>
</feature>
<accession>A0A1F5UNX9</accession>
<comment type="caution">
    <text evidence="2">The sequence shown here is derived from an EMBL/GenBank/DDBJ whole genome shotgun (WGS) entry which is preliminary data.</text>
</comment>
<feature type="transmembrane region" description="Helical" evidence="1">
    <location>
        <begin position="64"/>
        <end position="80"/>
    </location>
</feature>
<organism evidence="2 3">
    <name type="scientific">Fraserbacteria sp. (strain RBG_16_55_9)</name>
    <dbReference type="NCBI Taxonomy" id="1817864"/>
    <lineage>
        <taxon>Bacteria</taxon>
        <taxon>Candidatus Fraseribacteriota</taxon>
    </lineage>
</organism>
<proteinExistence type="predicted"/>
<dbReference type="EMBL" id="MFGX01000125">
    <property type="protein sequence ID" value="OGF52888.1"/>
    <property type="molecule type" value="Genomic_DNA"/>
</dbReference>
<feature type="transmembrane region" description="Helical" evidence="1">
    <location>
        <begin position="43"/>
        <end position="59"/>
    </location>
</feature>
<dbReference type="AlphaFoldDB" id="A0A1F5UNX9"/>
<evidence type="ECO:0000313" key="3">
    <source>
        <dbReference type="Proteomes" id="UP000179157"/>
    </source>
</evidence>
<gene>
    <name evidence="2" type="ORF">A2Z21_04335</name>
</gene>
<name>A0A1F5UNX9_FRAXR</name>
<evidence type="ECO:0000313" key="2">
    <source>
        <dbReference type="EMBL" id="OGF52888.1"/>
    </source>
</evidence>
<feature type="transmembrane region" description="Helical" evidence="1">
    <location>
        <begin position="123"/>
        <end position="142"/>
    </location>
</feature>
<protein>
    <recommendedName>
        <fullName evidence="4">DUF5668 domain-containing protein</fullName>
    </recommendedName>
</protein>
<evidence type="ECO:0008006" key="4">
    <source>
        <dbReference type="Google" id="ProtNLM"/>
    </source>
</evidence>
<sequence>MQQKRLPSIALGLVLILLGLFFLVAQAIPEVRRWLDIDNSWPLIIVGNGLALLVIGLAIGVLEMAIPACIVGGIGGLLFWQNATGDWESWSYVWTLIPGFVGVGILLAGFLRGGSRSMGQGGMNLIVISLVLFAVFGTFFGALDSMGVIWPILLIAAGGLLVAWSALRNQ</sequence>
<feature type="transmembrane region" description="Helical" evidence="1">
    <location>
        <begin position="148"/>
        <end position="167"/>
    </location>
</feature>
<keyword evidence="1" id="KW-1133">Transmembrane helix</keyword>